<feature type="compositionally biased region" description="Basic and acidic residues" evidence="1">
    <location>
        <begin position="32"/>
        <end position="43"/>
    </location>
</feature>
<name>A0A162EET5_9CRUS</name>
<sequence length="66" mass="7380">MYFQLTGRPGHTFAKYRMDGVQLKSRTVAPSERGKERSGEIRSKQWTSQELSRQGTGSPLGLPSPN</sequence>
<reference evidence="2 3" key="1">
    <citation type="submission" date="2016-03" db="EMBL/GenBank/DDBJ databases">
        <title>EvidentialGene: Evidence-directed Construction of Genes on Genomes.</title>
        <authorList>
            <person name="Gilbert D.G."/>
            <person name="Choi J.-H."/>
            <person name="Mockaitis K."/>
            <person name="Colbourne J."/>
            <person name="Pfrender M."/>
        </authorList>
    </citation>
    <scope>NUCLEOTIDE SEQUENCE [LARGE SCALE GENOMIC DNA]</scope>
    <source>
        <strain evidence="2 3">Xinb3</strain>
        <tissue evidence="2">Complete organism</tissue>
    </source>
</reference>
<protein>
    <submittedName>
        <fullName evidence="2">Uncharacterized protein</fullName>
    </submittedName>
</protein>
<feature type="region of interest" description="Disordered" evidence="1">
    <location>
        <begin position="24"/>
        <end position="66"/>
    </location>
</feature>
<dbReference type="Proteomes" id="UP000076858">
    <property type="component" value="Unassembled WGS sequence"/>
</dbReference>
<keyword evidence="3" id="KW-1185">Reference proteome</keyword>
<dbReference type="AlphaFoldDB" id="A0A162EET5"/>
<feature type="compositionally biased region" description="Polar residues" evidence="1">
    <location>
        <begin position="44"/>
        <end position="57"/>
    </location>
</feature>
<evidence type="ECO:0000313" key="2">
    <source>
        <dbReference type="EMBL" id="KZS09930.1"/>
    </source>
</evidence>
<evidence type="ECO:0000256" key="1">
    <source>
        <dbReference type="SAM" id="MobiDB-lite"/>
    </source>
</evidence>
<evidence type="ECO:0000313" key="3">
    <source>
        <dbReference type="Proteomes" id="UP000076858"/>
    </source>
</evidence>
<comment type="caution">
    <text evidence="2">The sequence shown here is derived from an EMBL/GenBank/DDBJ whole genome shotgun (WGS) entry which is preliminary data.</text>
</comment>
<organism evidence="2 3">
    <name type="scientific">Daphnia magna</name>
    <dbReference type="NCBI Taxonomy" id="35525"/>
    <lineage>
        <taxon>Eukaryota</taxon>
        <taxon>Metazoa</taxon>
        <taxon>Ecdysozoa</taxon>
        <taxon>Arthropoda</taxon>
        <taxon>Crustacea</taxon>
        <taxon>Branchiopoda</taxon>
        <taxon>Diplostraca</taxon>
        <taxon>Cladocera</taxon>
        <taxon>Anomopoda</taxon>
        <taxon>Daphniidae</taxon>
        <taxon>Daphnia</taxon>
    </lineage>
</organism>
<gene>
    <name evidence="2" type="ORF">APZ42_025728</name>
</gene>
<dbReference type="EMBL" id="LRGB01001937">
    <property type="protein sequence ID" value="KZS09930.1"/>
    <property type="molecule type" value="Genomic_DNA"/>
</dbReference>
<accession>A0A162EET5</accession>
<proteinExistence type="predicted"/>